<comment type="subcellular location">
    <subcellularLocation>
        <location evidence="2">Cytoplasm</location>
        <location evidence="2">Cytoskeleton</location>
    </subcellularLocation>
    <subcellularLocation>
        <location evidence="1">Nucleus</location>
    </subcellularLocation>
</comment>
<dbReference type="GO" id="GO:0003779">
    <property type="term" value="F:actin binding"/>
    <property type="evidence" value="ECO:0007669"/>
    <property type="project" value="InterPro"/>
</dbReference>
<dbReference type="GO" id="GO:0005856">
    <property type="term" value="C:cytoskeleton"/>
    <property type="evidence" value="ECO:0007669"/>
    <property type="project" value="UniProtKB-SubCell"/>
</dbReference>
<keyword evidence="6" id="KW-0206">Cytoskeleton</keyword>
<dbReference type="GO" id="GO:0007015">
    <property type="term" value="P:actin filament organization"/>
    <property type="evidence" value="ECO:0007669"/>
    <property type="project" value="InterPro"/>
</dbReference>
<dbReference type="InterPro" id="IPR011993">
    <property type="entry name" value="PH-like_dom_sf"/>
</dbReference>
<dbReference type="SMART" id="SM00285">
    <property type="entry name" value="PBD"/>
    <property type="match status" value="1"/>
</dbReference>
<keyword evidence="7" id="KW-0539">Nucleus</keyword>
<feature type="region of interest" description="Disordered" evidence="8">
    <location>
        <begin position="489"/>
        <end position="517"/>
    </location>
</feature>
<evidence type="ECO:0000256" key="6">
    <source>
        <dbReference type="ARBA" id="ARBA00023212"/>
    </source>
</evidence>
<evidence type="ECO:0000256" key="4">
    <source>
        <dbReference type="ARBA" id="ARBA00022553"/>
    </source>
</evidence>
<dbReference type="Proteomes" id="UP000281406">
    <property type="component" value="Unassembled WGS sequence"/>
</dbReference>
<evidence type="ECO:0000259" key="10">
    <source>
        <dbReference type="PROSITE" id="PS50229"/>
    </source>
</evidence>
<feature type="domain" description="WH2" evidence="11">
    <location>
        <begin position="416"/>
        <end position="433"/>
    </location>
</feature>
<dbReference type="InterPro" id="IPR000697">
    <property type="entry name" value="WH1/EVH1_dom"/>
</dbReference>
<dbReference type="PROSITE" id="PS50229">
    <property type="entry name" value="WH1"/>
    <property type="match status" value="1"/>
</dbReference>
<name>A0A3N0Z317_ANAGA</name>
<dbReference type="PROSITE" id="PS50108">
    <property type="entry name" value="CRIB"/>
    <property type="match status" value="1"/>
</dbReference>
<dbReference type="EMBL" id="RJVU01015140">
    <property type="protein sequence ID" value="ROL52682.1"/>
    <property type="molecule type" value="Genomic_DNA"/>
</dbReference>
<evidence type="ECO:0000256" key="1">
    <source>
        <dbReference type="ARBA" id="ARBA00004123"/>
    </source>
</evidence>
<keyword evidence="5" id="KW-0677">Repeat</keyword>
<dbReference type="SUPFAM" id="SSF47912">
    <property type="entry name" value="Wiscott-Aldrich syndrome protein, WASP, C-terminal domain"/>
    <property type="match status" value="2"/>
</dbReference>
<evidence type="ECO:0000256" key="3">
    <source>
        <dbReference type="ARBA" id="ARBA00022490"/>
    </source>
</evidence>
<protein>
    <submittedName>
        <fullName evidence="12">Neural Wiskott-Aldrich syndrome protein</fullName>
    </submittedName>
</protein>
<dbReference type="FunFam" id="3.90.810.10:FF:000003">
    <property type="entry name" value="Neural Wiskott-Aldrich syndrome protein-like"/>
    <property type="match status" value="1"/>
</dbReference>
<comment type="caution">
    <text evidence="12">The sequence shown here is derived from an EMBL/GenBank/DDBJ whole genome shotgun (WGS) entry which is preliminary data.</text>
</comment>
<dbReference type="OrthoDB" id="8963340at2759"/>
<dbReference type="AlphaFoldDB" id="A0A3N0Z317"/>
<dbReference type="CDD" id="cd01205">
    <property type="entry name" value="EVH1_WASP-like"/>
    <property type="match status" value="1"/>
</dbReference>
<dbReference type="FunFam" id="2.30.29.30:FF:000130">
    <property type="entry name" value="neural Wiskott-Aldrich syndrome protein"/>
    <property type="match status" value="1"/>
</dbReference>
<dbReference type="SMART" id="SM00246">
    <property type="entry name" value="WH2"/>
    <property type="match status" value="2"/>
</dbReference>
<dbReference type="GO" id="GO:0005634">
    <property type="term" value="C:nucleus"/>
    <property type="evidence" value="ECO:0007669"/>
    <property type="project" value="UniProtKB-SubCell"/>
</dbReference>
<keyword evidence="3" id="KW-0963">Cytoplasm</keyword>
<evidence type="ECO:0000256" key="7">
    <source>
        <dbReference type="ARBA" id="ARBA00023242"/>
    </source>
</evidence>
<keyword evidence="13" id="KW-1185">Reference proteome</keyword>
<evidence type="ECO:0000256" key="2">
    <source>
        <dbReference type="ARBA" id="ARBA00004245"/>
    </source>
</evidence>
<proteinExistence type="predicted"/>
<evidence type="ECO:0000259" key="11">
    <source>
        <dbReference type="PROSITE" id="PS51082"/>
    </source>
</evidence>
<evidence type="ECO:0000259" key="9">
    <source>
        <dbReference type="PROSITE" id="PS50108"/>
    </source>
</evidence>
<sequence length="517" mass="56775">MSGPPSTRRPVSNIGSILLTQQENEVLFNYLSRKCTSLCSAVVQVYGAERNSSWVKKCCGVACLVKDSQHRSYFIRVFDMKEGKILFDQEFYNSFSINSSRSYFITFAGDACQIGLNFASEEEAKRFRSAANDLLGRRGRKTGLKEGGTLVYSSLQMLAEKSESSLTRHTCVVDVCMCSEMMFCTTFLSAPTDEILDGASDLGGCLAPLQCLVLPQDELYGPFSDPVTNLRHSERTCVVMGKILLNVGLGGGDISGRYSPSFLLSPVYSVEREDAGPSGLSGPTLPMATVDIKNPEINNQRYQNNTQMNNLNLHSNFNRKDKAKGKGKNKKKISKAEIGTPSNFRHIGHVGWDPNTGFDLNNLDPDLKNLFDMCGISEAELKDKETSKVIYDFIEKKGGVEAVKDELRRQGELSGGKSALLDQIREGAQLKKVEQNNKPAVSSGGRGALLDQIRHGIQLKNVPDAGDSAPPTPAPSAGIVGALMEVMQKRSKAIHSSDEDEDDDDEEDFEDDDEWDD</sequence>
<dbReference type="InterPro" id="IPR000095">
    <property type="entry name" value="CRIB_dom"/>
</dbReference>
<evidence type="ECO:0000256" key="5">
    <source>
        <dbReference type="ARBA" id="ARBA00022737"/>
    </source>
</evidence>
<dbReference type="InterPro" id="IPR033927">
    <property type="entry name" value="WASPfam_EVH1"/>
</dbReference>
<feature type="domain" description="CRIB" evidence="9">
    <location>
        <begin position="338"/>
        <end position="351"/>
    </location>
</feature>
<keyword evidence="4" id="KW-0597">Phosphoprotein</keyword>
<dbReference type="FunFam" id="3.90.810.10:FF:000017">
    <property type="entry name" value="Wiskott-Aldrich syndrome (eczema-thrombocytopenia) b"/>
    <property type="match status" value="1"/>
</dbReference>
<dbReference type="Gene3D" id="2.30.29.30">
    <property type="entry name" value="Pleckstrin-homology domain (PH domain)/Phosphotyrosine-binding domain (PTB)"/>
    <property type="match status" value="1"/>
</dbReference>
<feature type="domain" description="WH2" evidence="11">
    <location>
        <begin position="445"/>
        <end position="462"/>
    </location>
</feature>
<dbReference type="CDD" id="cd22074">
    <property type="entry name" value="WH2_N-WASP_r1"/>
    <property type="match status" value="1"/>
</dbReference>
<feature type="compositionally biased region" description="Acidic residues" evidence="8">
    <location>
        <begin position="498"/>
        <end position="517"/>
    </location>
</feature>
<dbReference type="Pfam" id="PF00786">
    <property type="entry name" value="PBD"/>
    <property type="match status" value="1"/>
</dbReference>
<evidence type="ECO:0000313" key="13">
    <source>
        <dbReference type="Proteomes" id="UP000281406"/>
    </source>
</evidence>
<dbReference type="PROSITE" id="PS51082">
    <property type="entry name" value="WH2"/>
    <property type="match status" value="2"/>
</dbReference>
<dbReference type="Pfam" id="PF00568">
    <property type="entry name" value="WH1"/>
    <property type="match status" value="1"/>
</dbReference>
<dbReference type="CDD" id="cd00132">
    <property type="entry name" value="CRIB"/>
    <property type="match status" value="1"/>
</dbReference>
<dbReference type="SUPFAM" id="SSF50729">
    <property type="entry name" value="PH domain-like"/>
    <property type="match status" value="1"/>
</dbReference>
<accession>A0A3N0Z317</accession>
<dbReference type="Pfam" id="PF02205">
    <property type="entry name" value="WH2"/>
    <property type="match status" value="2"/>
</dbReference>
<dbReference type="CDD" id="cd22075">
    <property type="entry name" value="WH2_hN-WASP_r2_like"/>
    <property type="match status" value="1"/>
</dbReference>
<dbReference type="InterPro" id="IPR011026">
    <property type="entry name" value="WAS_C"/>
</dbReference>
<dbReference type="InterPro" id="IPR036936">
    <property type="entry name" value="CRIB_dom_sf"/>
</dbReference>
<evidence type="ECO:0000313" key="12">
    <source>
        <dbReference type="EMBL" id="ROL52682.1"/>
    </source>
</evidence>
<reference evidence="12 13" key="1">
    <citation type="submission" date="2018-10" db="EMBL/GenBank/DDBJ databases">
        <title>Genome assembly for a Yunnan-Guizhou Plateau 3E fish, Anabarilius grahami (Regan), and its evolutionary and genetic applications.</title>
        <authorList>
            <person name="Jiang W."/>
        </authorList>
    </citation>
    <scope>NUCLEOTIDE SEQUENCE [LARGE SCALE GENOMIC DNA]</scope>
    <source>
        <strain evidence="12">AG-KIZ</strain>
        <tissue evidence="12">Muscle</tissue>
    </source>
</reference>
<feature type="domain" description="WH1" evidence="10">
    <location>
        <begin position="31"/>
        <end position="138"/>
    </location>
</feature>
<organism evidence="12 13">
    <name type="scientific">Anabarilius grahami</name>
    <name type="common">Kanglang fish</name>
    <name type="synonym">Barilius grahami</name>
    <dbReference type="NCBI Taxonomy" id="495550"/>
    <lineage>
        <taxon>Eukaryota</taxon>
        <taxon>Metazoa</taxon>
        <taxon>Chordata</taxon>
        <taxon>Craniata</taxon>
        <taxon>Vertebrata</taxon>
        <taxon>Euteleostomi</taxon>
        <taxon>Actinopterygii</taxon>
        <taxon>Neopterygii</taxon>
        <taxon>Teleostei</taxon>
        <taxon>Ostariophysi</taxon>
        <taxon>Cypriniformes</taxon>
        <taxon>Xenocyprididae</taxon>
        <taxon>Xenocypridinae</taxon>
        <taxon>Xenocypridinae incertae sedis</taxon>
        <taxon>Anabarilius</taxon>
    </lineage>
</organism>
<gene>
    <name evidence="12" type="ORF">DPX16_7418</name>
</gene>
<dbReference type="InterPro" id="IPR003124">
    <property type="entry name" value="WH2_dom"/>
</dbReference>
<dbReference type="Gene3D" id="3.90.810.10">
    <property type="entry name" value="CRIB domain"/>
    <property type="match status" value="2"/>
</dbReference>
<dbReference type="SMART" id="SM00461">
    <property type="entry name" value="WH1"/>
    <property type="match status" value="1"/>
</dbReference>
<evidence type="ECO:0000256" key="8">
    <source>
        <dbReference type="SAM" id="MobiDB-lite"/>
    </source>
</evidence>